<accession>A0AB39BPS2</accession>
<feature type="binding site" evidence="9">
    <location>
        <begin position="169"/>
        <end position="170"/>
    </location>
    <ligand>
        <name>ATP</name>
        <dbReference type="ChEBI" id="CHEBI:30616"/>
    </ligand>
</feature>
<comment type="catalytic activity">
    <reaction evidence="8">
        <text>(7R,8S)-8-amino-7-(carboxyamino)nonanoate + ATP = (4R,5S)-dethiobiotin + ADP + phosphate + H(+)</text>
        <dbReference type="Rhea" id="RHEA:63684"/>
        <dbReference type="ChEBI" id="CHEBI:15378"/>
        <dbReference type="ChEBI" id="CHEBI:30616"/>
        <dbReference type="ChEBI" id="CHEBI:43474"/>
        <dbReference type="ChEBI" id="CHEBI:149470"/>
        <dbReference type="ChEBI" id="CHEBI:149473"/>
        <dbReference type="ChEBI" id="CHEBI:456216"/>
    </reaction>
</comment>
<evidence type="ECO:0000256" key="4">
    <source>
        <dbReference type="ARBA" id="ARBA00022741"/>
    </source>
</evidence>
<sequence length="239" mass="26018">MAGIFITGTDTEVGKTVATAYVIHALREAGIDAVGYKPIQTGVRTDQPDVEFYQEVAGTEATAPTTYTYNEPCSPHLAAKQEQSSICLDEILRQVEMLEKKHQYVVIEGAGGLVVPLDTSGVTLTTLVQKLGFAILVVAKSKVGVLNHAALTIQYAKSKGVKVAGLLLNECSVKPDFVEKDNIKMLQEMNQVPIVSMIPKLEEPLADNVRKYSKMSSTDSLLKACEVERDAKRNAYSKK</sequence>
<evidence type="ECO:0000256" key="8">
    <source>
        <dbReference type="ARBA" id="ARBA00047386"/>
    </source>
</evidence>
<feature type="binding site" evidence="9">
    <location>
        <begin position="199"/>
        <end position="201"/>
    </location>
    <ligand>
        <name>ATP</name>
        <dbReference type="ChEBI" id="CHEBI:30616"/>
    </ligand>
</feature>
<feature type="active site" evidence="9">
    <location>
        <position position="37"/>
    </location>
</feature>
<dbReference type="GO" id="GO:0005524">
    <property type="term" value="F:ATP binding"/>
    <property type="evidence" value="ECO:0007669"/>
    <property type="project" value="UniProtKB-UniRule"/>
</dbReference>
<comment type="subunit">
    <text evidence="9">Homodimer.</text>
</comment>
<evidence type="ECO:0000313" key="10">
    <source>
        <dbReference type="EMBL" id="XDI35965.1"/>
    </source>
</evidence>
<dbReference type="RefSeq" id="WP_368503475.1">
    <property type="nucleotide sequence ID" value="NZ_CP162551.1"/>
</dbReference>
<dbReference type="InterPro" id="IPR027417">
    <property type="entry name" value="P-loop_NTPase"/>
</dbReference>
<comment type="subcellular location">
    <subcellularLocation>
        <location evidence="9">Cytoplasm</location>
    </subcellularLocation>
</comment>
<comment type="cofactor">
    <cofactor evidence="9">
        <name>Mg(2+)</name>
        <dbReference type="ChEBI" id="CHEBI:18420"/>
    </cofactor>
</comment>
<feature type="binding site" evidence="9">
    <location>
        <position position="16"/>
    </location>
    <ligand>
        <name>Mg(2+)</name>
        <dbReference type="ChEBI" id="CHEBI:18420"/>
    </ligand>
</feature>
<dbReference type="PANTHER" id="PTHR43210:SF2">
    <property type="entry name" value="ATP-DEPENDENT DETHIOBIOTIN SYNTHETASE BIOD 2"/>
    <property type="match status" value="1"/>
</dbReference>
<protein>
    <recommendedName>
        <fullName evidence="9">ATP-dependent dethiobiotin synthetase BioD</fullName>
        <ecNumber evidence="9">6.3.3.3</ecNumber>
    </recommendedName>
    <alternativeName>
        <fullName evidence="9">DTB synthetase</fullName>
        <shortName evidence="9">DTBS</shortName>
    </alternativeName>
    <alternativeName>
        <fullName evidence="9">Dethiobiotin synthase</fullName>
    </alternativeName>
</protein>
<dbReference type="PIRSF" id="PIRSF006755">
    <property type="entry name" value="DTB_synth"/>
    <property type="match status" value="1"/>
</dbReference>
<dbReference type="InterPro" id="IPR004472">
    <property type="entry name" value="DTB_synth_BioD"/>
</dbReference>
<evidence type="ECO:0000256" key="6">
    <source>
        <dbReference type="ARBA" id="ARBA00022840"/>
    </source>
</evidence>
<feature type="binding site" evidence="9">
    <location>
        <position position="41"/>
    </location>
    <ligand>
        <name>substrate</name>
    </ligand>
</feature>
<name>A0AB39BPS2_9BACI</name>
<dbReference type="GO" id="GO:0004141">
    <property type="term" value="F:dethiobiotin synthase activity"/>
    <property type="evidence" value="ECO:0007669"/>
    <property type="project" value="UniProtKB-UniRule"/>
</dbReference>
<dbReference type="EMBL" id="CP162551">
    <property type="protein sequence ID" value="XDI35965.1"/>
    <property type="molecule type" value="Genomic_DNA"/>
</dbReference>
<comment type="caution">
    <text evidence="9">Lacks conserved residue(s) required for the propagation of feature annotation.</text>
</comment>
<keyword evidence="2 9" id="KW-0436">Ligase</keyword>
<dbReference type="EC" id="6.3.3.3" evidence="9"/>
<evidence type="ECO:0000256" key="2">
    <source>
        <dbReference type="ARBA" id="ARBA00022598"/>
    </source>
</evidence>
<reference evidence="10" key="1">
    <citation type="submission" date="2024-07" db="EMBL/GenBank/DDBJ databases">
        <title>Identification and characteristics of an arsenic-resistant bacterial isolate, which belongs to a novel species.</title>
        <authorList>
            <person name="Juszczyk A."/>
            <person name="Kowalczyk A."/>
            <person name="Was K."/>
            <person name="Kosowicz W."/>
            <person name="Budzyn A."/>
            <person name="Latowski D."/>
        </authorList>
    </citation>
    <scope>NUCLEOTIDE SEQUENCE</scope>
    <source>
        <strain evidence="10">As8PL</strain>
    </source>
</reference>
<organism evidence="10">
    <name type="scientific">Alkalihalophilus sp. As8PL</name>
    <dbReference type="NCBI Taxonomy" id="3237103"/>
    <lineage>
        <taxon>Bacteria</taxon>
        <taxon>Bacillati</taxon>
        <taxon>Bacillota</taxon>
        <taxon>Bacilli</taxon>
        <taxon>Bacillales</taxon>
        <taxon>Bacillaceae</taxon>
        <taxon>Alkalihalophilus</taxon>
    </lineage>
</organism>
<evidence type="ECO:0000256" key="5">
    <source>
        <dbReference type="ARBA" id="ARBA00022756"/>
    </source>
</evidence>
<evidence type="ECO:0000256" key="1">
    <source>
        <dbReference type="ARBA" id="ARBA00022490"/>
    </source>
</evidence>
<keyword evidence="7 9" id="KW-0460">Magnesium</keyword>
<dbReference type="NCBIfam" id="TIGR00347">
    <property type="entry name" value="bioD"/>
    <property type="match status" value="1"/>
</dbReference>
<feature type="binding site" evidence="9">
    <location>
        <begin position="12"/>
        <end position="17"/>
    </location>
    <ligand>
        <name>ATP</name>
        <dbReference type="ChEBI" id="CHEBI:30616"/>
    </ligand>
</feature>
<gene>
    <name evidence="9 10" type="primary">bioD</name>
    <name evidence="10" type="ORF">AB3N04_14815</name>
</gene>
<feature type="binding site" evidence="9">
    <location>
        <position position="49"/>
    </location>
    <ligand>
        <name>Mg(2+)</name>
        <dbReference type="ChEBI" id="CHEBI:18420"/>
    </ligand>
</feature>
<comment type="function">
    <text evidence="9">Catalyzes a mechanistically unusual reaction, the ATP-dependent insertion of CO2 between the N7 and N8 nitrogen atoms of 7,8-diaminopelargonic acid (DAPA, also called 7,8-diammoniononanoate) to form a ureido ring.</text>
</comment>
<feature type="binding site" evidence="9">
    <location>
        <begin position="108"/>
        <end position="111"/>
    </location>
    <ligand>
        <name>ATP</name>
        <dbReference type="ChEBI" id="CHEBI:30616"/>
    </ligand>
</feature>
<dbReference type="AlphaFoldDB" id="A0AB39BPS2"/>
<keyword evidence="5 9" id="KW-0093">Biotin biosynthesis</keyword>
<dbReference type="GO" id="GO:0005829">
    <property type="term" value="C:cytosol"/>
    <property type="evidence" value="ECO:0007669"/>
    <property type="project" value="TreeGrafter"/>
</dbReference>
<evidence type="ECO:0000256" key="9">
    <source>
        <dbReference type="HAMAP-Rule" id="MF_00336"/>
    </source>
</evidence>
<evidence type="ECO:0000256" key="7">
    <source>
        <dbReference type="ARBA" id="ARBA00022842"/>
    </source>
</evidence>
<keyword evidence="6 9" id="KW-0067">ATP-binding</keyword>
<dbReference type="SUPFAM" id="SSF52540">
    <property type="entry name" value="P-loop containing nucleoside triphosphate hydrolases"/>
    <property type="match status" value="1"/>
</dbReference>
<keyword evidence="1 9" id="KW-0963">Cytoplasm</keyword>
<dbReference type="CDD" id="cd03109">
    <property type="entry name" value="DTBS"/>
    <property type="match status" value="1"/>
</dbReference>
<proteinExistence type="inferred from homology"/>
<feature type="binding site" evidence="9">
    <location>
        <position position="108"/>
    </location>
    <ligand>
        <name>Mg(2+)</name>
        <dbReference type="ChEBI" id="CHEBI:18420"/>
    </ligand>
</feature>
<dbReference type="Gene3D" id="3.40.50.300">
    <property type="entry name" value="P-loop containing nucleotide triphosphate hydrolases"/>
    <property type="match status" value="1"/>
</dbReference>
<comment type="catalytic activity">
    <reaction evidence="9">
        <text>(7R,8S)-7,8-diammoniononanoate + CO2 + ATP = (4R,5S)-dethiobiotin + ADP + phosphate + 3 H(+)</text>
        <dbReference type="Rhea" id="RHEA:15805"/>
        <dbReference type="ChEBI" id="CHEBI:15378"/>
        <dbReference type="ChEBI" id="CHEBI:16526"/>
        <dbReference type="ChEBI" id="CHEBI:30616"/>
        <dbReference type="ChEBI" id="CHEBI:43474"/>
        <dbReference type="ChEBI" id="CHEBI:149469"/>
        <dbReference type="ChEBI" id="CHEBI:149473"/>
        <dbReference type="ChEBI" id="CHEBI:456216"/>
        <dbReference type="EC" id="6.3.3.3"/>
    </reaction>
</comment>
<comment type="similarity">
    <text evidence="9">Belongs to the dethiobiotin synthetase family.</text>
</comment>
<dbReference type="PANTHER" id="PTHR43210">
    <property type="entry name" value="DETHIOBIOTIN SYNTHETASE"/>
    <property type="match status" value="1"/>
</dbReference>
<dbReference type="Pfam" id="PF13500">
    <property type="entry name" value="AAA_26"/>
    <property type="match status" value="1"/>
</dbReference>
<dbReference type="GO" id="GO:0000287">
    <property type="term" value="F:magnesium ion binding"/>
    <property type="evidence" value="ECO:0007669"/>
    <property type="project" value="UniProtKB-UniRule"/>
</dbReference>
<keyword evidence="4 9" id="KW-0547">Nucleotide-binding</keyword>
<feature type="binding site" evidence="9">
    <location>
        <position position="49"/>
    </location>
    <ligand>
        <name>ATP</name>
        <dbReference type="ChEBI" id="CHEBI:30616"/>
    </ligand>
</feature>
<evidence type="ECO:0000256" key="3">
    <source>
        <dbReference type="ARBA" id="ARBA00022723"/>
    </source>
</evidence>
<keyword evidence="3 9" id="KW-0479">Metal-binding</keyword>
<comment type="pathway">
    <text evidence="9">Cofactor biosynthesis; biotin biosynthesis; biotin from 7,8-diaminononanoate: step 1/2.</text>
</comment>
<dbReference type="GO" id="GO:0009102">
    <property type="term" value="P:biotin biosynthetic process"/>
    <property type="evidence" value="ECO:0007669"/>
    <property type="project" value="UniProtKB-UniRule"/>
</dbReference>
<dbReference type="HAMAP" id="MF_00336">
    <property type="entry name" value="BioD"/>
    <property type="match status" value="1"/>
</dbReference>